<organism evidence="1">
    <name type="scientific">Pithovirus LCPAC103</name>
    <dbReference type="NCBI Taxonomy" id="2506588"/>
    <lineage>
        <taxon>Viruses</taxon>
        <taxon>Pithoviruses</taxon>
    </lineage>
</organism>
<sequence>MAETSTPRLKVAELKTVPIERLITFRDAAKIPFPYRNKFSAGDYILSLENEELIQAYRDYRPTFSSLDFRLSFYNTREDLYLPARYYELPVLVEWNAKAEISANMLPILYTDYARVSTALKGKLSLTKAWQNNEVFTGLINRIIASEKATVGFEDFRIQLGQDPNTGEIPCFKPTWVKAIFESITTEESTSTAGSGLKVDTLLDLNAGCGGVMIGSALYGVGQYVGFQPEVAFQVGTMSVDQGKDRILGLDGAAAQLAPGRDFKLYYTDFDASVIKDQLFDVIMSSLPSYNEFENPTVIRYSSYPQWMVGWLFQVLQTSWLSLKEGGHLILHLDDPPGYNLAEPMNLFVEQFLPSSSWQGIIGLENEPMALGAAGSISSVWIWQKVNGGLNTWGLSRNVRGLNLIYSDLANFLMRAYMNGTLQAQTGVARERYDSQLGIINNTLQKIISASPGGVQRDQITTLVREVFADPVQLLPFFLSVGEKATTQWLQSMIRLLTANWNRPEK</sequence>
<protein>
    <submittedName>
        <fullName evidence="1">Type I restriction-modification system methyltransferase</fullName>
    </submittedName>
</protein>
<dbReference type="SUPFAM" id="SSF53335">
    <property type="entry name" value="S-adenosyl-L-methionine-dependent methyltransferases"/>
    <property type="match status" value="1"/>
</dbReference>
<keyword evidence="1" id="KW-0489">Methyltransferase</keyword>
<dbReference type="EMBL" id="MK500481">
    <property type="protein sequence ID" value="QBK90399.1"/>
    <property type="molecule type" value="Genomic_DNA"/>
</dbReference>
<accession>A0A481Z5K5</accession>
<keyword evidence="1" id="KW-0808">Transferase</keyword>
<reference evidence="1" key="1">
    <citation type="journal article" date="2019" name="MBio">
        <title>Virus Genomes from Deep Sea Sediments Expand the Ocean Megavirome and Support Independent Origins of Viral Gigantism.</title>
        <authorList>
            <person name="Backstrom D."/>
            <person name="Yutin N."/>
            <person name="Jorgensen S.L."/>
            <person name="Dharamshi J."/>
            <person name="Homa F."/>
            <person name="Zaremba-Niedwiedzka K."/>
            <person name="Spang A."/>
            <person name="Wolf Y.I."/>
            <person name="Koonin E.V."/>
            <person name="Ettema T.J."/>
        </authorList>
    </citation>
    <scope>NUCLEOTIDE SEQUENCE</scope>
</reference>
<proteinExistence type="predicted"/>
<dbReference type="GO" id="GO:0008168">
    <property type="term" value="F:methyltransferase activity"/>
    <property type="evidence" value="ECO:0007669"/>
    <property type="project" value="UniProtKB-KW"/>
</dbReference>
<dbReference type="GO" id="GO:0032259">
    <property type="term" value="P:methylation"/>
    <property type="evidence" value="ECO:0007669"/>
    <property type="project" value="UniProtKB-KW"/>
</dbReference>
<gene>
    <name evidence="1" type="ORF">LCPAC103_00800</name>
</gene>
<evidence type="ECO:0000313" key="1">
    <source>
        <dbReference type="EMBL" id="QBK90399.1"/>
    </source>
</evidence>
<dbReference type="InterPro" id="IPR029063">
    <property type="entry name" value="SAM-dependent_MTases_sf"/>
</dbReference>
<name>A0A481Z5K5_9VIRU</name>